<dbReference type="FunFam" id="3.30.559.10:FF:000027">
    <property type="entry name" value="Dihydrolipoamide acetyltransferase component of pyruvate dehydrogenase complex"/>
    <property type="match status" value="1"/>
</dbReference>
<name>A0A3M7SH54_BRAPC</name>
<evidence type="ECO:0000313" key="15">
    <source>
        <dbReference type="Proteomes" id="UP000276133"/>
    </source>
</evidence>
<dbReference type="InterPro" id="IPR023213">
    <property type="entry name" value="CAT-like_dom_sf"/>
</dbReference>
<dbReference type="Gene3D" id="2.40.50.100">
    <property type="match status" value="1"/>
</dbReference>
<feature type="domain" description="Lipoyl-binding" evidence="12">
    <location>
        <begin position="65"/>
        <end position="140"/>
    </location>
</feature>
<dbReference type="GO" id="GO:0016407">
    <property type="term" value="F:acetyltransferase activity"/>
    <property type="evidence" value="ECO:0007669"/>
    <property type="project" value="TreeGrafter"/>
</dbReference>
<dbReference type="PROSITE" id="PS50968">
    <property type="entry name" value="BIOTINYL_LIPOYL"/>
    <property type="match status" value="1"/>
</dbReference>
<dbReference type="GO" id="GO:0005829">
    <property type="term" value="C:cytosol"/>
    <property type="evidence" value="ECO:0007669"/>
    <property type="project" value="UniProtKB-ARBA"/>
</dbReference>
<feature type="compositionally biased region" description="Polar residues" evidence="11">
    <location>
        <begin position="222"/>
        <end position="233"/>
    </location>
</feature>
<feature type="domain" description="Peripheral subunit-binding (PSBD)" evidence="13">
    <location>
        <begin position="176"/>
        <end position="213"/>
    </location>
</feature>
<dbReference type="Gene3D" id="4.10.320.10">
    <property type="entry name" value="E3-binding domain"/>
    <property type="match status" value="1"/>
</dbReference>
<evidence type="ECO:0000256" key="10">
    <source>
        <dbReference type="RuleBase" id="RU003423"/>
    </source>
</evidence>
<comment type="cofactor">
    <cofactor evidence="1 10">
        <name>(R)-lipoate</name>
        <dbReference type="ChEBI" id="CHEBI:83088"/>
    </cofactor>
</comment>
<dbReference type="GO" id="GO:0005759">
    <property type="term" value="C:mitochondrial matrix"/>
    <property type="evidence" value="ECO:0007669"/>
    <property type="project" value="UniProtKB-SubCell"/>
</dbReference>
<dbReference type="SUPFAM" id="SSF52777">
    <property type="entry name" value="CoA-dependent acyltransferases"/>
    <property type="match status" value="1"/>
</dbReference>
<dbReference type="PROSITE" id="PS00189">
    <property type="entry name" value="LIPOYL"/>
    <property type="match status" value="1"/>
</dbReference>
<dbReference type="PROSITE" id="PS51826">
    <property type="entry name" value="PSBD"/>
    <property type="match status" value="1"/>
</dbReference>
<dbReference type="SUPFAM" id="SSF47005">
    <property type="entry name" value="Peripheral subunit-binding domain of 2-oxo acid dehydrogenase complex"/>
    <property type="match status" value="1"/>
</dbReference>
<dbReference type="InterPro" id="IPR000089">
    <property type="entry name" value="Biotin_lipoyl"/>
</dbReference>
<dbReference type="GO" id="GO:0043754">
    <property type="term" value="F:dihydrolipoamide branched chain acyltransferase activity"/>
    <property type="evidence" value="ECO:0007669"/>
    <property type="project" value="UniProtKB-EC"/>
</dbReference>
<protein>
    <recommendedName>
        <fullName evidence="10">Dihydrolipoamide acetyltransferase component of pyruvate dehydrogenase complex</fullName>
        <ecNumber evidence="10">2.3.1.-</ecNumber>
    </recommendedName>
</protein>
<keyword evidence="5 10" id="KW-0450">Lipoyl</keyword>
<dbReference type="PANTHER" id="PTHR43178:SF5">
    <property type="entry name" value="LIPOAMIDE ACYLTRANSFERASE COMPONENT OF BRANCHED-CHAIN ALPHA-KETO ACID DEHYDROGENASE COMPLEX, MITOCHONDRIAL"/>
    <property type="match status" value="1"/>
</dbReference>
<keyword evidence="6" id="KW-0809">Transit peptide</keyword>
<proteinExistence type="inferred from homology"/>
<evidence type="ECO:0000256" key="6">
    <source>
        <dbReference type="ARBA" id="ARBA00022946"/>
    </source>
</evidence>
<dbReference type="CDD" id="cd06849">
    <property type="entry name" value="lipoyl_domain"/>
    <property type="match status" value="1"/>
</dbReference>
<keyword evidence="15" id="KW-1185">Reference proteome</keyword>
<dbReference type="Proteomes" id="UP000276133">
    <property type="component" value="Unassembled WGS sequence"/>
</dbReference>
<evidence type="ECO:0000256" key="5">
    <source>
        <dbReference type="ARBA" id="ARBA00022823"/>
    </source>
</evidence>
<comment type="similarity">
    <text evidence="3 10">Belongs to the 2-oxoacid dehydrogenase family.</text>
</comment>
<dbReference type="InterPro" id="IPR001078">
    <property type="entry name" value="2-oxoacid_DH_actylTfrase"/>
</dbReference>
<evidence type="ECO:0000256" key="2">
    <source>
        <dbReference type="ARBA" id="ARBA00004305"/>
    </source>
</evidence>
<gene>
    <name evidence="14" type="ORF">BpHYR1_051912</name>
</gene>
<comment type="catalytic activity">
    <reaction evidence="9">
        <text>N(6)-[(R)-dihydrolipoyl]-L-lysyl-[protein] + 2-methylpropanoyl-CoA = N(6)-[(R)-S(8)-2-methylpropanoyldihydrolipoyl]-L-lysyl-[protein] + CoA</text>
        <dbReference type="Rhea" id="RHEA:18865"/>
        <dbReference type="Rhea" id="RHEA-COMP:10475"/>
        <dbReference type="Rhea" id="RHEA-COMP:10497"/>
        <dbReference type="ChEBI" id="CHEBI:57287"/>
        <dbReference type="ChEBI" id="CHEBI:57338"/>
        <dbReference type="ChEBI" id="CHEBI:83100"/>
        <dbReference type="ChEBI" id="CHEBI:83142"/>
        <dbReference type="EC" id="2.3.1.168"/>
    </reaction>
    <physiologicalReaction direction="left-to-right" evidence="9">
        <dbReference type="Rhea" id="RHEA:18866"/>
    </physiologicalReaction>
</comment>
<dbReference type="InterPro" id="IPR050743">
    <property type="entry name" value="2-oxoacid_DH_E2_comp"/>
</dbReference>
<organism evidence="14 15">
    <name type="scientific">Brachionus plicatilis</name>
    <name type="common">Marine rotifer</name>
    <name type="synonym">Brachionus muelleri</name>
    <dbReference type="NCBI Taxonomy" id="10195"/>
    <lineage>
        <taxon>Eukaryota</taxon>
        <taxon>Metazoa</taxon>
        <taxon>Spiralia</taxon>
        <taxon>Gnathifera</taxon>
        <taxon>Rotifera</taxon>
        <taxon>Eurotatoria</taxon>
        <taxon>Monogononta</taxon>
        <taxon>Pseudotrocha</taxon>
        <taxon>Ploima</taxon>
        <taxon>Brachionidae</taxon>
        <taxon>Brachionus</taxon>
    </lineage>
</organism>
<dbReference type="EC" id="2.3.1.-" evidence="10"/>
<dbReference type="Pfam" id="PF00198">
    <property type="entry name" value="2-oxoacid_dh"/>
    <property type="match status" value="1"/>
</dbReference>
<dbReference type="EMBL" id="REGN01001376">
    <property type="protein sequence ID" value="RNA35059.1"/>
    <property type="molecule type" value="Genomic_DNA"/>
</dbReference>
<dbReference type="InterPro" id="IPR036625">
    <property type="entry name" value="E3-bd_dom_sf"/>
</dbReference>
<dbReference type="InterPro" id="IPR003016">
    <property type="entry name" value="2-oxoA_DH_lipoyl-BS"/>
</dbReference>
<dbReference type="Pfam" id="PF02817">
    <property type="entry name" value="E3_binding"/>
    <property type="match status" value="1"/>
</dbReference>
<evidence type="ECO:0000256" key="1">
    <source>
        <dbReference type="ARBA" id="ARBA00001938"/>
    </source>
</evidence>
<reference evidence="14 15" key="1">
    <citation type="journal article" date="2018" name="Sci. Rep.">
        <title>Genomic signatures of local adaptation to the degree of environmental predictability in rotifers.</title>
        <authorList>
            <person name="Franch-Gras L."/>
            <person name="Hahn C."/>
            <person name="Garcia-Roger E.M."/>
            <person name="Carmona M.J."/>
            <person name="Serra M."/>
            <person name="Gomez A."/>
        </authorList>
    </citation>
    <scope>NUCLEOTIDE SEQUENCE [LARGE SCALE GENOMIC DNA]</scope>
    <source>
        <strain evidence="14">HYR1</strain>
    </source>
</reference>
<evidence type="ECO:0000256" key="7">
    <source>
        <dbReference type="ARBA" id="ARBA00023128"/>
    </source>
</evidence>
<dbReference type="AlphaFoldDB" id="A0A3M7SH54"/>
<dbReference type="FunFam" id="2.40.50.100:FF:000013">
    <property type="entry name" value="Dihydrolipoamide acetyltransferase component of pyruvate dehydrogenase complex"/>
    <property type="match status" value="1"/>
</dbReference>
<keyword evidence="8 10" id="KW-0012">Acyltransferase</keyword>
<dbReference type="InterPro" id="IPR011053">
    <property type="entry name" value="Single_hybrid_motif"/>
</dbReference>
<feature type="region of interest" description="Disordered" evidence="11">
    <location>
        <begin position="142"/>
        <end position="163"/>
    </location>
</feature>
<accession>A0A3M7SH54</accession>
<evidence type="ECO:0000259" key="13">
    <source>
        <dbReference type="PROSITE" id="PS51826"/>
    </source>
</evidence>
<dbReference type="PANTHER" id="PTHR43178">
    <property type="entry name" value="DIHYDROLIPOAMIDE ACETYLTRANSFERASE COMPONENT OF PYRUVATE DEHYDROGENASE COMPLEX"/>
    <property type="match status" value="1"/>
</dbReference>
<dbReference type="STRING" id="10195.A0A3M7SH54"/>
<evidence type="ECO:0000256" key="3">
    <source>
        <dbReference type="ARBA" id="ARBA00007317"/>
    </source>
</evidence>
<evidence type="ECO:0000256" key="11">
    <source>
        <dbReference type="SAM" id="MobiDB-lite"/>
    </source>
</evidence>
<dbReference type="OrthoDB" id="202158at2759"/>
<dbReference type="Gene3D" id="3.30.559.10">
    <property type="entry name" value="Chloramphenicol acetyltransferase-like domain"/>
    <property type="match status" value="1"/>
</dbReference>
<evidence type="ECO:0000259" key="12">
    <source>
        <dbReference type="PROSITE" id="PS50968"/>
    </source>
</evidence>
<comment type="subcellular location">
    <subcellularLocation>
        <location evidence="2">Mitochondrion matrix</location>
    </subcellularLocation>
</comment>
<sequence length="487" mass="53449">MNLWSTVGRSALKNSSRQNWSNIFKIANRSFSINAKPLILSKNVNSHAIRVNARSYQMSKSVQGVVQFKLADIGEGIAEVSVKEWYVKVGDTVKQFDKICEVQSDKATVTITSRYDGVISKLYYDVEDTALVGKALVDIETNDASSAPPPTTETISDSLERTESVSSPEFSVNKVLATPSVRKLAMEYKVNIADVPGSGKDGRVLKEDIIHYAERLREATETAKQPASAQKQEFISPKENVPPMPSISIIRNLSSDRIEAIKGVRKAMVKTMTQANTIPHFSFSDEYNMDSLVELRSEMKDIGKERGVKISYLPFLIKACSIALHSYPILNAHVDEKCENITYKSAHNIGIAVDAPDGLIVPNIKNVESKSLLEIAQNLNSLQILARSSKLTPNELTGGTFTISNIGSIGGTYMKPVILPPEVAIGAFGAIRKLPRFGSKSNIVAANVMQVSWSADHRVVDGATMARFSNQVKRSIENLSVLLMDLK</sequence>
<dbReference type="Pfam" id="PF00364">
    <property type="entry name" value="Biotin_lipoyl"/>
    <property type="match status" value="1"/>
</dbReference>
<evidence type="ECO:0000256" key="9">
    <source>
        <dbReference type="ARBA" id="ARBA00051775"/>
    </source>
</evidence>
<evidence type="ECO:0000256" key="8">
    <source>
        <dbReference type="ARBA" id="ARBA00023315"/>
    </source>
</evidence>
<dbReference type="GO" id="GO:0031405">
    <property type="term" value="F:lipoic acid binding"/>
    <property type="evidence" value="ECO:0007669"/>
    <property type="project" value="TreeGrafter"/>
</dbReference>
<evidence type="ECO:0000256" key="4">
    <source>
        <dbReference type="ARBA" id="ARBA00022679"/>
    </source>
</evidence>
<dbReference type="FunFam" id="4.10.320.10:FF:000002">
    <property type="entry name" value="Dihydrolipoamide acetyltransferase component of pyruvate dehydrogenase complex"/>
    <property type="match status" value="1"/>
</dbReference>
<keyword evidence="4 10" id="KW-0808">Transferase</keyword>
<keyword evidence="7" id="KW-0496">Mitochondrion</keyword>
<comment type="caution">
    <text evidence="14">The sequence shown here is derived from an EMBL/GenBank/DDBJ whole genome shotgun (WGS) entry which is preliminary data.</text>
</comment>
<dbReference type="SUPFAM" id="SSF51230">
    <property type="entry name" value="Single hybrid motif"/>
    <property type="match status" value="1"/>
</dbReference>
<feature type="region of interest" description="Disordered" evidence="11">
    <location>
        <begin position="220"/>
        <end position="239"/>
    </location>
</feature>
<evidence type="ECO:0000313" key="14">
    <source>
        <dbReference type="EMBL" id="RNA35059.1"/>
    </source>
</evidence>
<dbReference type="InterPro" id="IPR004167">
    <property type="entry name" value="PSBD"/>
</dbReference>